<organism evidence="4 5">
    <name type="scientific">Bacillus thermozeamaize</name>
    <dbReference type="NCBI Taxonomy" id="230954"/>
    <lineage>
        <taxon>Bacteria</taxon>
        <taxon>Bacillati</taxon>
        <taxon>Bacillota</taxon>
        <taxon>Bacilli</taxon>
        <taxon>Bacillales</taxon>
        <taxon>Bacillaceae</taxon>
        <taxon>Bacillus</taxon>
    </lineage>
</organism>
<protein>
    <recommendedName>
        <fullName evidence="6">ABC transporter substrate-binding protein</fullName>
    </recommendedName>
</protein>
<dbReference type="EMBL" id="LZRT01000135">
    <property type="protein sequence ID" value="OUM84282.1"/>
    <property type="molecule type" value="Genomic_DNA"/>
</dbReference>
<dbReference type="InterPro" id="IPR005064">
    <property type="entry name" value="BUG"/>
</dbReference>
<evidence type="ECO:0000256" key="3">
    <source>
        <dbReference type="SAM" id="SignalP"/>
    </source>
</evidence>
<evidence type="ECO:0000313" key="4">
    <source>
        <dbReference type="EMBL" id="OUM84282.1"/>
    </source>
</evidence>
<dbReference type="Pfam" id="PF03401">
    <property type="entry name" value="TctC"/>
    <property type="match status" value="1"/>
</dbReference>
<comment type="caution">
    <text evidence="4">The sequence shown here is derived from an EMBL/GenBank/DDBJ whole genome shotgun (WGS) entry which is preliminary data.</text>
</comment>
<feature type="chain" id="PRO_5038807773" description="ABC transporter substrate-binding protein" evidence="3">
    <location>
        <begin position="23"/>
        <end position="361"/>
    </location>
</feature>
<feature type="signal peptide" evidence="3">
    <location>
        <begin position="1"/>
        <end position="22"/>
    </location>
</feature>
<dbReference type="Proteomes" id="UP000196475">
    <property type="component" value="Unassembled WGS sequence"/>
</dbReference>
<accession>A0A1Y3PAA8</accession>
<dbReference type="AlphaFoldDB" id="A0A1Y3PAA8"/>
<dbReference type="PROSITE" id="PS51257">
    <property type="entry name" value="PROKAR_LIPOPROTEIN"/>
    <property type="match status" value="1"/>
</dbReference>
<dbReference type="PANTHER" id="PTHR42928">
    <property type="entry name" value="TRICARBOXYLATE-BINDING PROTEIN"/>
    <property type="match status" value="1"/>
</dbReference>
<evidence type="ECO:0000256" key="1">
    <source>
        <dbReference type="ARBA" id="ARBA00006987"/>
    </source>
</evidence>
<dbReference type="Gene3D" id="3.40.190.150">
    <property type="entry name" value="Bordetella uptake gene, domain 1"/>
    <property type="match status" value="1"/>
</dbReference>
<dbReference type="SUPFAM" id="SSF53850">
    <property type="entry name" value="Periplasmic binding protein-like II"/>
    <property type="match status" value="1"/>
</dbReference>
<dbReference type="InterPro" id="IPR042100">
    <property type="entry name" value="Bug_dom1"/>
</dbReference>
<dbReference type="CDD" id="cd07012">
    <property type="entry name" value="PBP2_Bug_TTT"/>
    <property type="match status" value="1"/>
</dbReference>
<name>A0A1Y3PAA8_9BACI</name>
<gene>
    <name evidence="4" type="ORF">BAA01_03480</name>
</gene>
<feature type="compositionally biased region" description="Low complexity" evidence="2">
    <location>
        <begin position="29"/>
        <end position="51"/>
    </location>
</feature>
<feature type="compositionally biased region" description="Basic and acidic residues" evidence="2">
    <location>
        <begin position="55"/>
        <end position="66"/>
    </location>
</feature>
<evidence type="ECO:0000256" key="2">
    <source>
        <dbReference type="SAM" id="MobiDB-lite"/>
    </source>
</evidence>
<evidence type="ECO:0008006" key="6">
    <source>
        <dbReference type="Google" id="ProtNLM"/>
    </source>
</evidence>
<keyword evidence="3" id="KW-0732">Signal</keyword>
<evidence type="ECO:0000313" key="5">
    <source>
        <dbReference type="Proteomes" id="UP000196475"/>
    </source>
</evidence>
<feature type="region of interest" description="Disordered" evidence="2">
    <location>
        <begin position="29"/>
        <end position="86"/>
    </location>
</feature>
<reference evidence="5" key="1">
    <citation type="submission" date="2016-06" db="EMBL/GenBank/DDBJ databases">
        <authorList>
            <person name="Nascimento L."/>
            <person name="Pereira R.V."/>
            <person name="Martins L.F."/>
            <person name="Quaggio R.B."/>
            <person name="Silva A.M."/>
            <person name="Setubal J.C."/>
        </authorList>
    </citation>
    <scope>NUCLEOTIDE SEQUENCE [LARGE SCALE GENOMIC DNA]</scope>
</reference>
<dbReference type="Gene3D" id="3.40.190.10">
    <property type="entry name" value="Periplasmic binding protein-like II"/>
    <property type="match status" value="1"/>
</dbReference>
<dbReference type="PANTHER" id="PTHR42928:SF5">
    <property type="entry name" value="BLR1237 PROTEIN"/>
    <property type="match status" value="1"/>
</dbReference>
<dbReference type="PIRSF" id="PIRSF017082">
    <property type="entry name" value="YflP"/>
    <property type="match status" value="1"/>
</dbReference>
<sequence>MKVGKKRFIVLAVVGLVFLLLAACGGNSQTQQSASQSSPSPSPSVQSGNNQPASEEPKQEASEWKPTKPITWIVPSNPGGGHDNNARTLAKYVEKYAGVTVNILNESGGGGVVAYNKLLQADPDGHTLLQVSTSLLTDQYLVQGAQYNHESFKTVAQIAFDPNHLFVRNDGPFKDMDFEQFIEYAKQNPNKVSMGVSGTWGTQDFVKYSLEKATGIQLQRVPIKGGAQIVLAVLAGDVDSGVLYPSEIRGNVEAGELKVLAHSGAERLSFWPEVPTFKEKGIDVLFGAFRNLVVPKETPDEIVQGLYRIIEQAMNDPDLKKDYEQIGIGYSLKNPEEATLDLQVQHDNYKRIIDENNLTPQ</sequence>
<proteinExistence type="inferred from homology"/>
<comment type="similarity">
    <text evidence="1">Belongs to the UPF0065 (bug) family.</text>
</comment>